<evidence type="ECO:0000313" key="2">
    <source>
        <dbReference type="WBParaSite" id="SPAL_0000100300.1"/>
    </source>
</evidence>
<dbReference type="Proteomes" id="UP000046392">
    <property type="component" value="Unplaced"/>
</dbReference>
<dbReference type="AlphaFoldDB" id="A0A0N5B4K2"/>
<keyword evidence="1" id="KW-1185">Reference proteome</keyword>
<dbReference type="WBParaSite" id="SPAL_0000100300.1">
    <property type="protein sequence ID" value="SPAL_0000100300.1"/>
    <property type="gene ID" value="SPAL_0000100300"/>
</dbReference>
<organism evidence="1 2">
    <name type="scientific">Strongyloides papillosus</name>
    <name type="common">Intestinal threadworm</name>
    <dbReference type="NCBI Taxonomy" id="174720"/>
    <lineage>
        <taxon>Eukaryota</taxon>
        <taxon>Metazoa</taxon>
        <taxon>Ecdysozoa</taxon>
        <taxon>Nematoda</taxon>
        <taxon>Chromadorea</taxon>
        <taxon>Rhabditida</taxon>
        <taxon>Tylenchina</taxon>
        <taxon>Panagrolaimomorpha</taxon>
        <taxon>Strongyloidoidea</taxon>
        <taxon>Strongyloididae</taxon>
        <taxon>Strongyloides</taxon>
    </lineage>
</organism>
<sequence length="130" mass="14644">MKTEELKAICTVKSLTKAALVRFILEQELPNTFTVRIRQEIEALFGTMISIPNPDATAFARNYVLAANELLYDETWNNVNDPNLDNDDEDTKDFSRVLQSPHVNLSSTSRIHSHNCFSDPDMSATTLTVP</sequence>
<name>A0A0N5B4K2_STREA</name>
<reference evidence="2" key="1">
    <citation type="submission" date="2017-02" db="UniProtKB">
        <authorList>
            <consortium name="WormBaseParasite"/>
        </authorList>
    </citation>
    <scope>IDENTIFICATION</scope>
</reference>
<evidence type="ECO:0000313" key="1">
    <source>
        <dbReference type="Proteomes" id="UP000046392"/>
    </source>
</evidence>
<protein>
    <submittedName>
        <fullName evidence="2">DEK_C domain-containing protein</fullName>
    </submittedName>
</protein>
<proteinExistence type="predicted"/>
<accession>A0A0N5B4K2</accession>